<evidence type="ECO:0000313" key="1">
    <source>
        <dbReference type="EMBL" id="SFV32072.1"/>
    </source>
</evidence>
<dbReference type="Pfam" id="PF00494">
    <property type="entry name" value="SQS_PSY"/>
    <property type="match status" value="1"/>
</dbReference>
<protein>
    <submittedName>
        <fullName evidence="1">Phytoene synthase</fullName>
    </submittedName>
</protein>
<dbReference type="Proteomes" id="UP000199074">
    <property type="component" value="Unassembled WGS sequence"/>
</dbReference>
<accession>A0A1I7NBM5</accession>
<dbReference type="Gene3D" id="1.10.600.10">
    <property type="entry name" value="Farnesyl Diphosphate Synthase"/>
    <property type="match status" value="1"/>
</dbReference>
<dbReference type="InterPro" id="IPR008949">
    <property type="entry name" value="Isoprenoid_synthase_dom_sf"/>
</dbReference>
<reference evidence="1 2" key="1">
    <citation type="submission" date="2016-10" db="EMBL/GenBank/DDBJ databases">
        <authorList>
            <person name="de Groot N.N."/>
        </authorList>
    </citation>
    <scope>NUCLEOTIDE SEQUENCE [LARGE SCALE GENOMIC DNA]</scope>
    <source>
        <strain evidence="1 2">IPL20</strain>
    </source>
</reference>
<evidence type="ECO:0000313" key="2">
    <source>
        <dbReference type="Proteomes" id="UP000199074"/>
    </source>
</evidence>
<dbReference type="STRING" id="429728.SAMN05216456_1531"/>
<dbReference type="SUPFAM" id="SSF48576">
    <property type="entry name" value="Terpenoid synthases"/>
    <property type="match status" value="1"/>
</dbReference>
<gene>
    <name evidence="1" type="ORF">SAMN05216456_1531</name>
</gene>
<dbReference type="OrthoDB" id="9814909at2"/>
<dbReference type="RefSeq" id="WP_092422961.1">
    <property type="nucleotide sequence ID" value="NZ_FPCK01000001.1"/>
</dbReference>
<proteinExistence type="predicted"/>
<organism evidence="1 2">
    <name type="scientific">Devosia crocina</name>
    <dbReference type="NCBI Taxonomy" id="429728"/>
    <lineage>
        <taxon>Bacteria</taxon>
        <taxon>Pseudomonadati</taxon>
        <taxon>Pseudomonadota</taxon>
        <taxon>Alphaproteobacteria</taxon>
        <taxon>Hyphomicrobiales</taxon>
        <taxon>Devosiaceae</taxon>
        <taxon>Devosia</taxon>
    </lineage>
</organism>
<dbReference type="PANTHER" id="PTHR31480">
    <property type="entry name" value="BIFUNCTIONAL LYCOPENE CYCLASE/PHYTOENE SYNTHASE"/>
    <property type="match status" value="1"/>
</dbReference>
<dbReference type="EMBL" id="FPCK01000001">
    <property type="protein sequence ID" value="SFV32072.1"/>
    <property type="molecule type" value="Genomic_DNA"/>
</dbReference>
<dbReference type="AlphaFoldDB" id="A0A1I7NBM5"/>
<keyword evidence="2" id="KW-1185">Reference proteome</keyword>
<dbReference type="InterPro" id="IPR002060">
    <property type="entry name" value="Squ/phyt_synthse"/>
</dbReference>
<dbReference type="GO" id="GO:0016765">
    <property type="term" value="F:transferase activity, transferring alkyl or aryl (other than methyl) groups"/>
    <property type="evidence" value="ECO:0007669"/>
    <property type="project" value="UniProtKB-ARBA"/>
</dbReference>
<name>A0A1I7NBM5_9HYPH</name>
<sequence length="281" mass="30579">MASESFAYSAQVLRETDRDRYLATLALPAEARDGVTALLAFNADVAAIRERVTGPAPGEIRLQWWNDALSGDGHGAVRQNPLADALLDTLDRYALPPGTLQRLIGARRFDLYDDPMPDLESFEGYAGETAATLLQLSAMILNDGLAVEHGDAAGHLGVAQAMVGHLRAFGHVSAQGRIMLPWSILAANGVREGEIFTATDSEGLHAALSQVADLAKEHLAKARPAIAALQPKLRPAFAILPVVEAQLLHWVRNGETPFSLPRDDADWRKIARITWWTLRNR</sequence>